<keyword evidence="1" id="KW-0472">Membrane</keyword>
<dbReference type="KEGG" id="ckl:CKL_0309"/>
<dbReference type="AlphaFoldDB" id="A5N4Y2"/>
<evidence type="ECO:0008006" key="4">
    <source>
        <dbReference type="Google" id="ProtNLM"/>
    </source>
</evidence>
<keyword evidence="3" id="KW-1185">Reference proteome</keyword>
<dbReference type="eggNOG" id="COG0457">
    <property type="taxonomic scope" value="Bacteria"/>
</dbReference>
<keyword evidence="1" id="KW-1133">Transmembrane helix</keyword>
<reference evidence="2 3" key="1">
    <citation type="journal article" date="2008" name="Proc. Natl. Acad. Sci. U.S.A.">
        <title>The genome of Clostridium kluyveri, a strict anaerobe with unique metabolic features.</title>
        <authorList>
            <person name="Seedorf H."/>
            <person name="Fricke W.F."/>
            <person name="Veith B."/>
            <person name="Brueggemann H."/>
            <person name="Liesegang H."/>
            <person name="Strittmatter A."/>
            <person name="Miethke M."/>
            <person name="Buckel W."/>
            <person name="Hinderberger J."/>
            <person name="Li F."/>
            <person name="Hagemeier C."/>
            <person name="Thauer R.K."/>
            <person name="Gottschalk G."/>
        </authorList>
    </citation>
    <scope>NUCLEOTIDE SEQUENCE [LARGE SCALE GENOMIC DNA]</scope>
    <source>
        <strain evidence="3">ATCC 8527 / DSM 555 / NCIMB 10680</strain>
    </source>
</reference>
<gene>
    <name evidence="2" type="ordered locus">CKL_0309</name>
</gene>
<organism evidence="2 3">
    <name type="scientific">Clostridium kluyveri (strain ATCC 8527 / DSM 555 / NBRC 12016 / NCIMB 10680 / K1)</name>
    <dbReference type="NCBI Taxonomy" id="431943"/>
    <lineage>
        <taxon>Bacteria</taxon>
        <taxon>Bacillati</taxon>
        <taxon>Bacillota</taxon>
        <taxon>Clostridia</taxon>
        <taxon>Eubacteriales</taxon>
        <taxon>Clostridiaceae</taxon>
        <taxon>Clostridium</taxon>
    </lineage>
</organism>
<feature type="transmembrane region" description="Helical" evidence="1">
    <location>
        <begin position="178"/>
        <end position="196"/>
    </location>
</feature>
<evidence type="ECO:0000313" key="3">
    <source>
        <dbReference type="Proteomes" id="UP000002411"/>
    </source>
</evidence>
<dbReference type="Pfam" id="PF13174">
    <property type="entry name" value="TPR_6"/>
    <property type="match status" value="1"/>
</dbReference>
<accession>A5N4Y2</accession>
<dbReference type="SMART" id="SM00028">
    <property type="entry name" value="TPR"/>
    <property type="match status" value="4"/>
</dbReference>
<dbReference type="Proteomes" id="UP000002411">
    <property type="component" value="Chromosome"/>
</dbReference>
<dbReference type="InterPro" id="IPR019734">
    <property type="entry name" value="TPR_rpt"/>
</dbReference>
<evidence type="ECO:0000256" key="1">
    <source>
        <dbReference type="SAM" id="Phobius"/>
    </source>
</evidence>
<dbReference type="STRING" id="431943.CKL_0309"/>
<dbReference type="Pfam" id="PF13181">
    <property type="entry name" value="TPR_8"/>
    <property type="match status" value="1"/>
</dbReference>
<dbReference type="RefSeq" id="WP_011988878.1">
    <property type="nucleotide sequence ID" value="NC_009706.1"/>
</dbReference>
<dbReference type="HOGENOM" id="CLU_053652_0_0_9"/>
<dbReference type="SUPFAM" id="SSF48452">
    <property type="entry name" value="TPR-like"/>
    <property type="match status" value="1"/>
</dbReference>
<keyword evidence="1" id="KW-0812">Transmembrane</keyword>
<name>A5N4Y2_CLOK5</name>
<protein>
    <recommendedName>
        <fullName evidence="4">Tetratricopeptide repeat protein</fullName>
    </recommendedName>
</protein>
<evidence type="ECO:0000313" key="2">
    <source>
        <dbReference type="EMBL" id="EDK32363.1"/>
    </source>
</evidence>
<dbReference type="Gene3D" id="1.25.40.10">
    <property type="entry name" value="Tetratricopeptide repeat domain"/>
    <property type="match status" value="3"/>
</dbReference>
<sequence>MNKSQKIYNKALNKYNNGYINAAIKLCEESISIDIKNKASINLKGLLLYLKGDLDKAQKLWKMNYQVNGDEVAQKYLESSKKDNEKIQFYKKALGLIEEFKIDEALVLLEKCTESDFNYININNYSALCYMKKGQYAKALEKINNVLKLDVKNIEAKENIKLLENVDIISKKNNIRKVCCISFIGILIACGIFLIVNRGNKSIVSFIKFFNTGTMKAQNINYENNKKIENVNGKIDKNVKKTFPLEDMENYIKNKDYDSMYVQVMNWRSNKLNSNEENLLSEAYKLLTTEGCVYFYNLGCNYLKNKDYNNAKTYLKKSYEFGTGNELYPHIIYMLGTSFDLSGDLKGAIKYYEEYDGSFSDGSYEETVLYRLAVIYKNLNMEQSKSYAKKLVNTYPESIYNNSQINNLIN</sequence>
<proteinExistence type="predicted"/>
<dbReference type="InterPro" id="IPR011990">
    <property type="entry name" value="TPR-like_helical_dom_sf"/>
</dbReference>
<dbReference type="EMBL" id="CP000673">
    <property type="protein sequence ID" value="EDK32363.1"/>
    <property type="molecule type" value="Genomic_DNA"/>
</dbReference>